<feature type="compositionally biased region" description="Low complexity" evidence="2">
    <location>
        <begin position="50"/>
        <end position="59"/>
    </location>
</feature>
<dbReference type="VEuPathDB" id="TriTrypDB:TcIL3000.11.15450"/>
<evidence type="ECO:0000313" key="3">
    <source>
        <dbReference type="EMBL" id="CCC96028.1"/>
    </source>
</evidence>
<dbReference type="AlphaFoldDB" id="G0V305"/>
<protein>
    <submittedName>
        <fullName evidence="3">Uncharacterized protein TCIL3000_11_15450</fullName>
    </submittedName>
</protein>
<name>G0V305_TRYCI</name>
<feature type="region of interest" description="Disordered" evidence="2">
    <location>
        <begin position="22"/>
        <end position="74"/>
    </location>
</feature>
<feature type="coiled-coil region" evidence="1">
    <location>
        <begin position="138"/>
        <end position="165"/>
    </location>
</feature>
<reference evidence="3" key="1">
    <citation type="journal article" date="2012" name="Proc. Natl. Acad. Sci. U.S.A.">
        <title>Antigenic diversity is generated by distinct evolutionary mechanisms in African trypanosome species.</title>
        <authorList>
            <person name="Jackson A.P."/>
            <person name="Berry A."/>
            <person name="Aslett M."/>
            <person name="Allison H.C."/>
            <person name="Burton P."/>
            <person name="Vavrova-Anderson J."/>
            <person name="Brown R."/>
            <person name="Browne H."/>
            <person name="Corton N."/>
            <person name="Hauser H."/>
            <person name="Gamble J."/>
            <person name="Gilderthorp R."/>
            <person name="Marcello L."/>
            <person name="McQuillan J."/>
            <person name="Otto T.D."/>
            <person name="Quail M.A."/>
            <person name="Sanders M.J."/>
            <person name="van Tonder A."/>
            <person name="Ginger M.L."/>
            <person name="Field M.C."/>
            <person name="Barry J.D."/>
            <person name="Hertz-Fowler C."/>
            <person name="Berriman M."/>
        </authorList>
    </citation>
    <scope>NUCLEOTIDE SEQUENCE</scope>
    <source>
        <strain evidence="3">IL3000</strain>
    </source>
</reference>
<feature type="compositionally biased region" description="Polar residues" evidence="2">
    <location>
        <begin position="60"/>
        <end position="74"/>
    </location>
</feature>
<evidence type="ECO:0000256" key="2">
    <source>
        <dbReference type="SAM" id="MobiDB-lite"/>
    </source>
</evidence>
<gene>
    <name evidence="3" type="ORF">TCIL3000_11_15450</name>
</gene>
<organism evidence="3">
    <name type="scientific">Trypanosoma congolense (strain IL3000)</name>
    <dbReference type="NCBI Taxonomy" id="1068625"/>
    <lineage>
        <taxon>Eukaryota</taxon>
        <taxon>Discoba</taxon>
        <taxon>Euglenozoa</taxon>
        <taxon>Kinetoplastea</taxon>
        <taxon>Metakinetoplastina</taxon>
        <taxon>Trypanosomatida</taxon>
        <taxon>Trypanosomatidae</taxon>
        <taxon>Trypanosoma</taxon>
        <taxon>Nannomonas</taxon>
    </lineage>
</organism>
<accession>G0V305</accession>
<evidence type="ECO:0000256" key="1">
    <source>
        <dbReference type="SAM" id="Coils"/>
    </source>
</evidence>
<sequence length="390" mass="41667">MMTVFASSDGVNYTVVEPTAASTLPQSKGRDQSDSASSGKTPFSKDSTRNSRSTASSTAMQRTGAANSHGASARTTSGLLLQNEDAAKDPTVAADLSVAYSGVEIMKQTVSKLALRVEQLEEGQAALRHAAHEWQCKFEEATSSNHQLRNQLDHLERSIAASNAIGNVTSQTVLTDITSRRPQSQGRTALKSSPVSASNLALLNAVEELRRKNISSEIQLDGIHQRGSCSITTVGDISNCNGAQHTPLSSNSSVGSRGVVEAVGASLANGCDALLEQLKRVEEELKRGCSAGDGFQGGDQSLESVIHEHREAVIALQRSVEDVVNHRHLAIESCESSVSTARTVEDFDKISGILTFEMERGSRLRSFIPTFSLLAMAVDRLQMVTLKPSE</sequence>
<dbReference type="EMBL" id="HE575324">
    <property type="protein sequence ID" value="CCC96028.1"/>
    <property type="molecule type" value="Genomic_DNA"/>
</dbReference>
<proteinExistence type="predicted"/>
<feature type="compositionally biased region" description="Polar residues" evidence="2">
    <location>
        <begin position="34"/>
        <end position="45"/>
    </location>
</feature>
<keyword evidence="1" id="KW-0175">Coiled coil</keyword>